<keyword evidence="2" id="KW-1185">Reference proteome</keyword>
<dbReference type="GeneID" id="77927901"/>
<evidence type="ECO:0000313" key="2">
    <source>
        <dbReference type="Proteomes" id="UP000501266"/>
    </source>
</evidence>
<organism evidence="1 2">
    <name type="scientific">Streptomyces phage Wakanda</name>
    <dbReference type="NCBI Taxonomy" id="2713267"/>
    <lineage>
        <taxon>Viruses</taxon>
        <taxon>Duplodnaviria</taxon>
        <taxon>Heunggongvirae</taxon>
        <taxon>Uroviricota</taxon>
        <taxon>Caudoviricetes</taxon>
        <taxon>Stanwilliamsviridae</taxon>
        <taxon>Loccivirinae</taxon>
        <taxon>Wakandavirus</taxon>
        <taxon>Wakandavirus wakanda</taxon>
    </lineage>
</organism>
<accession>A0A6G8R1I9</accession>
<dbReference type="Proteomes" id="UP000501266">
    <property type="component" value="Segment"/>
</dbReference>
<dbReference type="KEGG" id="vg:77927901"/>
<dbReference type="EMBL" id="MT024865">
    <property type="protein sequence ID" value="QIN94057.1"/>
    <property type="molecule type" value="Genomic_DNA"/>
</dbReference>
<name>A0A6G8R1I9_9CAUD</name>
<dbReference type="RefSeq" id="YP_010652148.1">
    <property type="nucleotide sequence ID" value="NC_070785.1"/>
</dbReference>
<proteinExistence type="predicted"/>
<evidence type="ECO:0000313" key="1">
    <source>
        <dbReference type="EMBL" id="QIN94057.1"/>
    </source>
</evidence>
<sequence>MKSEKGCCSTCEGTGVSGDIETNGKCWDCYGTGHTHSLSAGIITTKSLCGGFKKPTQKGFK</sequence>
<gene>
    <name evidence="1" type="primary">65</name>
    <name evidence="1" type="ORF">SEA_WAKANDA_65</name>
</gene>
<protein>
    <submittedName>
        <fullName evidence="1">Uncharacterized protein</fullName>
    </submittedName>
</protein>
<reference evidence="1 2" key="1">
    <citation type="submission" date="2020-02" db="EMBL/GenBank/DDBJ databases">
        <authorList>
            <person name="Bullock J.N."/>
            <person name="Barnes M.L."/>
            <person name="Kankolongo K.M."/>
            <person name="Dejene B.A."/>
            <person name="Lindsay P.E."/>
            <person name="Bhuiyan S."/>
            <person name="Nayek S."/>
            <person name="Hughes L.E."/>
            <person name="Garlena R.A."/>
            <person name="Russell D.A."/>
            <person name="Pope W.H."/>
            <person name="Jacobs-Sera D."/>
            <person name="Hatfull G.F."/>
        </authorList>
    </citation>
    <scope>NUCLEOTIDE SEQUENCE [LARGE SCALE GENOMIC DNA]</scope>
</reference>